<feature type="transmembrane region" description="Helical" evidence="2">
    <location>
        <begin position="76"/>
        <end position="95"/>
    </location>
</feature>
<reference evidence="3 4" key="1">
    <citation type="submission" date="2019-01" db="EMBL/GenBank/DDBJ databases">
        <title>Novel species of Nocardioides.</title>
        <authorList>
            <person name="Liu Q."/>
            <person name="Xin Y.-H."/>
        </authorList>
    </citation>
    <scope>NUCLEOTIDE SEQUENCE [LARGE SCALE GENOMIC DNA]</scope>
    <source>
        <strain evidence="3 4">CGMCC 4.6875</strain>
    </source>
</reference>
<evidence type="ECO:0000256" key="1">
    <source>
        <dbReference type="SAM" id="MobiDB-lite"/>
    </source>
</evidence>
<dbReference type="Proteomes" id="UP000293291">
    <property type="component" value="Unassembled WGS sequence"/>
</dbReference>
<feature type="transmembrane region" description="Helical" evidence="2">
    <location>
        <begin position="201"/>
        <end position="220"/>
    </location>
</feature>
<keyword evidence="2" id="KW-0472">Membrane</keyword>
<name>A0A4Q2SBX4_9ACTN</name>
<keyword evidence="2" id="KW-0812">Transmembrane</keyword>
<feature type="transmembrane region" description="Helical" evidence="2">
    <location>
        <begin position="40"/>
        <end position="64"/>
    </location>
</feature>
<evidence type="ECO:0000313" key="4">
    <source>
        <dbReference type="Proteomes" id="UP000293291"/>
    </source>
</evidence>
<evidence type="ECO:0000313" key="3">
    <source>
        <dbReference type="EMBL" id="RYB99412.1"/>
    </source>
</evidence>
<feature type="transmembrane region" description="Helical" evidence="2">
    <location>
        <begin position="163"/>
        <end position="181"/>
    </location>
</feature>
<keyword evidence="2" id="KW-1133">Transmembrane helix</keyword>
<accession>A0A4Q2SBX4</accession>
<feature type="transmembrane region" description="Helical" evidence="2">
    <location>
        <begin position="227"/>
        <end position="245"/>
    </location>
</feature>
<feature type="compositionally biased region" description="Low complexity" evidence="1">
    <location>
        <begin position="1"/>
        <end position="27"/>
    </location>
</feature>
<feature type="region of interest" description="Disordered" evidence="1">
    <location>
        <begin position="1"/>
        <end position="32"/>
    </location>
</feature>
<feature type="transmembrane region" description="Helical" evidence="2">
    <location>
        <begin position="251"/>
        <end position="269"/>
    </location>
</feature>
<proteinExistence type="predicted"/>
<dbReference type="OrthoDB" id="3789619at2"/>
<dbReference type="AlphaFoldDB" id="A0A4Q2SBX4"/>
<comment type="caution">
    <text evidence="3">The sequence shown here is derived from an EMBL/GenBank/DDBJ whole genome shotgun (WGS) entry which is preliminary data.</text>
</comment>
<gene>
    <name evidence="3" type="ORF">EUA07_16430</name>
</gene>
<evidence type="ECO:0000256" key="2">
    <source>
        <dbReference type="SAM" id="Phobius"/>
    </source>
</evidence>
<organism evidence="3 4">
    <name type="scientific">Nocardioides ganghwensis</name>
    <dbReference type="NCBI Taxonomy" id="252230"/>
    <lineage>
        <taxon>Bacteria</taxon>
        <taxon>Bacillati</taxon>
        <taxon>Actinomycetota</taxon>
        <taxon>Actinomycetes</taxon>
        <taxon>Propionibacteriales</taxon>
        <taxon>Nocardioidaceae</taxon>
        <taxon>Nocardioides</taxon>
    </lineage>
</organism>
<dbReference type="EMBL" id="SDWU01000019">
    <property type="protein sequence ID" value="RYB99412.1"/>
    <property type="molecule type" value="Genomic_DNA"/>
</dbReference>
<keyword evidence="4" id="KW-1185">Reference proteome</keyword>
<dbReference type="RefSeq" id="WP_129456260.1">
    <property type="nucleotide sequence ID" value="NZ_JACXYX010000018.1"/>
</dbReference>
<sequence length="276" mass="28143">MTTHTTPSTVHSTSSSASPSASPSAATRDTRPVGRGRRSLLVLTGLLACAIPTVFTVTITGMLVTGTDSDHRFHQLTGQGLILCALWLLPILVLLRAGWQGRRPSTAAGLAHLVLMTAGAGCALAAQGGGAPVLMAMIGIPGALLWASLPLRPRLRVPVQVDPLLAPVALAASAVLLPFAVDQVALQNASTTGYHAENPHYFDMAWIAITLAAHALLAALLPAARALAVGFAPAMVVLGSAGLALGESTPWSLFVLACGALAGAASAVVRRQAARN</sequence>
<protein>
    <submittedName>
        <fullName evidence="3">Uncharacterized protein</fullName>
    </submittedName>
</protein>
<feature type="transmembrane region" description="Helical" evidence="2">
    <location>
        <begin position="107"/>
        <end position="126"/>
    </location>
</feature>
<feature type="transmembrane region" description="Helical" evidence="2">
    <location>
        <begin position="132"/>
        <end position="151"/>
    </location>
</feature>